<evidence type="ECO:0000313" key="2">
    <source>
        <dbReference type="Proteomes" id="UP000708208"/>
    </source>
</evidence>
<protein>
    <submittedName>
        <fullName evidence="1">Uncharacterized protein</fullName>
    </submittedName>
</protein>
<reference evidence="1" key="1">
    <citation type="submission" date="2021-06" db="EMBL/GenBank/DDBJ databases">
        <authorList>
            <person name="Hodson N. C."/>
            <person name="Mongue J. A."/>
            <person name="Jaron S. K."/>
        </authorList>
    </citation>
    <scope>NUCLEOTIDE SEQUENCE</scope>
</reference>
<comment type="caution">
    <text evidence="1">The sequence shown here is derived from an EMBL/GenBank/DDBJ whole genome shotgun (WGS) entry which is preliminary data.</text>
</comment>
<keyword evidence="2" id="KW-1185">Reference proteome</keyword>
<dbReference type="AlphaFoldDB" id="A0A8J2LWR4"/>
<sequence>KDGQNQSKGRGWNAFGIFRKFMDNRVGKFIKCPSEEPISAICIPCAVEAYNTGAGTNFSGKNLRRFVLGGLQQLELKHLLNSGWNVCTSIFARIIIGFHGRKIFNRTKISFCAVRASRCERNI</sequence>
<accession>A0A8J2LWR4</accession>
<name>A0A8J2LWR4_9HEXA</name>
<evidence type="ECO:0000313" key="1">
    <source>
        <dbReference type="EMBL" id="CAG7829671.1"/>
    </source>
</evidence>
<gene>
    <name evidence="1" type="ORF">AFUS01_LOCUS39525</name>
</gene>
<organism evidence="1 2">
    <name type="scientific">Allacma fusca</name>
    <dbReference type="NCBI Taxonomy" id="39272"/>
    <lineage>
        <taxon>Eukaryota</taxon>
        <taxon>Metazoa</taxon>
        <taxon>Ecdysozoa</taxon>
        <taxon>Arthropoda</taxon>
        <taxon>Hexapoda</taxon>
        <taxon>Collembola</taxon>
        <taxon>Symphypleona</taxon>
        <taxon>Sminthuridae</taxon>
        <taxon>Allacma</taxon>
    </lineage>
</organism>
<feature type="non-terminal residue" evidence="1">
    <location>
        <position position="1"/>
    </location>
</feature>
<dbReference type="EMBL" id="CAJVCH010552482">
    <property type="protein sequence ID" value="CAG7829671.1"/>
    <property type="molecule type" value="Genomic_DNA"/>
</dbReference>
<proteinExistence type="predicted"/>
<dbReference type="Proteomes" id="UP000708208">
    <property type="component" value="Unassembled WGS sequence"/>
</dbReference>